<accession>A0ABR7ECD9</accession>
<dbReference type="InterPro" id="IPR046358">
    <property type="entry name" value="Flagellin_C"/>
</dbReference>
<name>A0ABR7ECD9_9FIRM</name>
<dbReference type="EMBL" id="JACOON010000001">
    <property type="protein sequence ID" value="MBC5646774.1"/>
    <property type="molecule type" value="Genomic_DNA"/>
</dbReference>
<dbReference type="Gene3D" id="1.20.1330.10">
    <property type="entry name" value="f41 fragment of flagellin, N-terminal domain"/>
    <property type="match status" value="1"/>
</dbReference>
<keyword evidence="6" id="KW-1185">Reference proteome</keyword>
<evidence type="ECO:0000256" key="2">
    <source>
        <dbReference type="ARBA" id="ARBA00005709"/>
    </source>
</evidence>
<reference evidence="5 6" key="1">
    <citation type="submission" date="2020-08" db="EMBL/GenBank/DDBJ databases">
        <title>Genome public.</title>
        <authorList>
            <person name="Liu C."/>
            <person name="Sun Q."/>
        </authorList>
    </citation>
    <scope>NUCLEOTIDE SEQUENCE [LARGE SCALE GENOMIC DNA]</scope>
    <source>
        <strain evidence="5 6">NSJ-35</strain>
    </source>
</reference>
<evidence type="ECO:0000313" key="5">
    <source>
        <dbReference type="EMBL" id="MBC5646774.1"/>
    </source>
</evidence>
<protein>
    <recommendedName>
        <fullName evidence="4">Flagellin C-terminal domain-containing protein</fullName>
    </recommendedName>
</protein>
<proteinExistence type="inferred from homology"/>
<dbReference type="Gene3D" id="6.10.10.10">
    <property type="entry name" value="Flagellar export chaperone, C-terminal domain"/>
    <property type="match status" value="1"/>
</dbReference>
<dbReference type="InterPro" id="IPR001492">
    <property type="entry name" value="Flagellin"/>
</dbReference>
<evidence type="ECO:0000259" key="4">
    <source>
        <dbReference type="Pfam" id="PF00700"/>
    </source>
</evidence>
<comment type="similarity">
    <text evidence="2">Belongs to the bacterial flagellin family.</text>
</comment>
<feature type="domain" description="Flagellin C-terminal" evidence="4">
    <location>
        <begin position="115"/>
        <end position="200"/>
    </location>
</feature>
<dbReference type="InterPro" id="IPR042187">
    <property type="entry name" value="Flagellin_C_sub2"/>
</dbReference>
<dbReference type="SUPFAM" id="SSF64518">
    <property type="entry name" value="Phase 1 flagellin"/>
    <property type="match status" value="1"/>
</dbReference>
<gene>
    <name evidence="5" type="ORF">H8S18_00240</name>
</gene>
<keyword evidence="3" id="KW-0975">Bacterial flagellum</keyword>
<evidence type="ECO:0000256" key="1">
    <source>
        <dbReference type="ARBA" id="ARBA00004365"/>
    </source>
</evidence>
<comment type="subcellular location">
    <subcellularLocation>
        <location evidence="1">Bacterial flagellum</location>
    </subcellularLocation>
</comment>
<organism evidence="5 6">
    <name type="scientific">Christensenella tenuis</name>
    <dbReference type="NCBI Taxonomy" id="2763033"/>
    <lineage>
        <taxon>Bacteria</taxon>
        <taxon>Bacillati</taxon>
        <taxon>Bacillota</taxon>
        <taxon>Clostridia</taxon>
        <taxon>Christensenellales</taxon>
        <taxon>Christensenellaceae</taxon>
        <taxon>Christensenella</taxon>
    </lineage>
</organism>
<dbReference type="Proteomes" id="UP000606889">
    <property type="component" value="Unassembled WGS sequence"/>
</dbReference>
<evidence type="ECO:0000313" key="6">
    <source>
        <dbReference type="Proteomes" id="UP000606889"/>
    </source>
</evidence>
<comment type="caution">
    <text evidence="5">The sequence shown here is derived from an EMBL/GenBank/DDBJ whole genome shotgun (WGS) entry which is preliminary data.</text>
</comment>
<evidence type="ECO:0000256" key="3">
    <source>
        <dbReference type="ARBA" id="ARBA00023143"/>
    </source>
</evidence>
<dbReference type="Pfam" id="PF00700">
    <property type="entry name" value="Flagellin_C"/>
    <property type="match status" value="1"/>
</dbReference>
<dbReference type="PANTHER" id="PTHR42792:SF2">
    <property type="entry name" value="FLAGELLIN"/>
    <property type="match status" value="1"/>
</dbReference>
<dbReference type="PANTHER" id="PTHR42792">
    <property type="entry name" value="FLAGELLIN"/>
    <property type="match status" value="1"/>
</dbReference>
<sequence>MKAGDTVKLTVDGTEYSYEFKEGDKAADIAKGLVAADGTALGIDAKGNAIIIEGAKVEIGFEGAAVADDAFNAIRIQVGALEGEQLAVSIDSMNTAGLKLDDQNLNTQDSAGSAITAVRDAINKVSDQRATLGAMQNRLDHKIANLKVSSENLSAAESRIRDVDMASEMTTFTKNNILSQAATAMLAQANALPQNVLTLLR</sequence>